<sequence>MFLAYKRNWKKCCGLMKTNKRFIYSNPDLNKKTLFLQPLSNLILFSSLAFISLKLTQTKLELKKLQCVLIEKESQFEKDLESLKNKTKELEIQEVVHELEKVEKSKKWFWI</sequence>
<reference evidence="2" key="1">
    <citation type="submission" date="2020-05" db="EMBL/GenBank/DDBJ databases">
        <title>Phylogenomic resolution of chytrid fungi.</title>
        <authorList>
            <person name="Stajich J.E."/>
            <person name="Amses K."/>
            <person name="Simmons R."/>
            <person name="Seto K."/>
            <person name="Myers J."/>
            <person name="Bonds A."/>
            <person name="Quandt C.A."/>
            <person name="Barry K."/>
            <person name="Liu P."/>
            <person name="Grigoriev I."/>
            <person name="Longcore J.E."/>
            <person name="James T.Y."/>
        </authorList>
    </citation>
    <scope>NUCLEOTIDE SEQUENCE</scope>
    <source>
        <strain evidence="2">JEL0476</strain>
    </source>
</reference>
<protein>
    <submittedName>
        <fullName evidence="2">Uncharacterized protein</fullName>
    </submittedName>
</protein>
<evidence type="ECO:0000313" key="3">
    <source>
        <dbReference type="Proteomes" id="UP001211065"/>
    </source>
</evidence>
<comment type="caution">
    <text evidence="2">The sequence shown here is derived from an EMBL/GenBank/DDBJ whole genome shotgun (WGS) entry which is preliminary data.</text>
</comment>
<dbReference type="AlphaFoldDB" id="A0AAD5TXU8"/>
<organism evidence="2 3">
    <name type="scientific">Clydaea vesicula</name>
    <dbReference type="NCBI Taxonomy" id="447962"/>
    <lineage>
        <taxon>Eukaryota</taxon>
        <taxon>Fungi</taxon>
        <taxon>Fungi incertae sedis</taxon>
        <taxon>Chytridiomycota</taxon>
        <taxon>Chytridiomycota incertae sedis</taxon>
        <taxon>Chytridiomycetes</taxon>
        <taxon>Lobulomycetales</taxon>
        <taxon>Lobulomycetaceae</taxon>
        <taxon>Clydaea</taxon>
    </lineage>
</organism>
<accession>A0AAD5TXU8</accession>
<evidence type="ECO:0000256" key="1">
    <source>
        <dbReference type="SAM" id="Coils"/>
    </source>
</evidence>
<dbReference type="Proteomes" id="UP001211065">
    <property type="component" value="Unassembled WGS sequence"/>
</dbReference>
<evidence type="ECO:0000313" key="2">
    <source>
        <dbReference type="EMBL" id="KAJ3214961.1"/>
    </source>
</evidence>
<gene>
    <name evidence="2" type="ORF">HK099_006577</name>
</gene>
<keyword evidence="1" id="KW-0175">Coiled coil</keyword>
<dbReference type="EMBL" id="JADGJW010000579">
    <property type="protein sequence ID" value="KAJ3214961.1"/>
    <property type="molecule type" value="Genomic_DNA"/>
</dbReference>
<keyword evidence="3" id="KW-1185">Reference proteome</keyword>
<proteinExistence type="predicted"/>
<feature type="coiled-coil region" evidence="1">
    <location>
        <begin position="55"/>
        <end position="105"/>
    </location>
</feature>
<name>A0AAD5TXU8_9FUNG</name>